<evidence type="ECO:0000256" key="5">
    <source>
        <dbReference type="ARBA" id="ARBA00023157"/>
    </source>
</evidence>
<dbReference type="CDD" id="cd00190">
    <property type="entry name" value="Tryp_SPc"/>
    <property type="match status" value="1"/>
</dbReference>
<dbReference type="InterPro" id="IPR033116">
    <property type="entry name" value="TRYPSIN_SER"/>
</dbReference>
<dbReference type="OrthoDB" id="546450at2759"/>
<feature type="region of interest" description="Disordered" evidence="8">
    <location>
        <begin position="99"/>
        <end position="130"/>
    </location>
</feature>
<dbReference type="Pfam" id="PF00089">
    <property type="entry name" value="Trypsin"/>
    <property type="match status" value="1"/>
</dbReference>
<evidence type="ECO:0000256" key="8">
    <source>
        <dbReference type="SAM" id="MobiDB-lite"/>
    </source>
</evidence>
<keyword evidence="11" id="KW-1185">Reference proteome</keyword>
<dbReference type="AlphaFoldDB" id="A0A5N4CYQ8"/>
<organism evidence="10 11">
    <name type="scientific">Camelus dromedarius</name>
    <name type="common">Dromedary</name>
    <name type="synonym">Arabian camel</name>
    <dbReference type="NCBI Taxonomy" id="9838"/>
    <lineage>
        <taxon>Eukaryota</taxon>
        <taxon>Metazoa</taxon>
        <taxon>Chordata</taxon>
        <taxon>Craniata</taxon>
        <taxon>Vertebrata</taxon>
        <taxon>Euteleostomi</taxon>
        <taxon>Mammalia</taxon>
        <taxon>Eutheria</taxon>
        <taxon>Laurasiatheria</taxon>
        <taxon>Artiodactyla</taxon>
        <taxon>Tylopoda</taxon>
        <taxon>Camelidae</taxon>
        <taxon>Camelus</taxon>
    </lineage>
</organism>
<dbReference type="InterPro" id="IPR001314">
    <property type="entry name" value="Peptidase_S1A"/>
</dbReference>
<evidence type="ECO:0000256" key="4">
    <source>
        <dbReference type="ARBA" id="ARBA00022825"/>
    </source>
</evidence>
<dbReference type="FunFam" id="2.40.10.10:FF:000006">
    <property type="entry name" value="Serine proteinase stubble"/>
    <property type="match status" value="1"/>
</dbReference>
<evidence type="ECO:0000313" key="11">
    <source>
        <dbReference type="Proteomes" id="UP000299084"/>
    </source>
</evidence>
<sequence>MSPLRAGKREESSNHDSAAPPSPGADPQMTPPAQRTQLPPRAPRSRQPEGRRRAAARAPQTAERRRCPWRPGVPGGGGGGGSLGLLVWLLLLQPRLSEAQAGRKGAQGRSAPPSLSPPPPEGGREVPRALPWKLPPRGILGPSGALESRIAAVVPDLVGFTLGDSDSYKALIPPNTPAPEDSKEKQLFPSVCGRRMARIVGGMPAREKKWPWQVSLQVNNQHICGGSLIASRWVLTAAHCIYGHVEYTVKMGDIRLMHTRKAIEVPVQDIVIHKNYNPVGITEHDIALALLAFPVNYSSNIQPVCLPEKAFMVQDGTECWVTGWGKLDEREDPNSPTPPLQEAEQTIVRYEKCNKMLKEKLGSYRDMVKKGTICGSSSKGKDSCQGDSGGPLVCEIDDAWIQVGIVSWGIGCGRRGYPGVYTEVSFYKDWVVARVSQASRLDSAGVFIPPLCLVLPLGILVTP</sequence>
<keyword evidence="3 7" id="KW-0378">Hydrolase</keyword>
<dbReference type="GO" id="GO:0004252">
    <property type="term" value="F:serine-type endopeptidase activity"/>
    <property type="evidence" value="ECO:0007669"/>
    <property type="project" value="InterPro"/>
</dbReference>
<keyword evidence="1 7" id="KW-0645">Protease</keyword>
<dbReference type="InterPro" id="IPR009003">
    <property type="entry name" value="Peptidase_S1_PA"/>
</dbReference>
<dbReference type="Proteomes" id="UP000299084">
    <property type="component" value="Unassembled WGS sequence"/>
</dbReference>
<dbReference type="SUPFAM" id="SSF50494">
    <property type="entry name" value="Trypsin-like serine proteases"/>
    <property type="match status" value="1"/>
</dbReference>
<evidence type="ECO:0000256" key="3">
    <source>
        <dbReference type="ARBA" id="ARBA00022801"/>
    </source>
</evidence>
<accession>A0A5N4CYQ8</accession>
<dbReference type="STRING" id="9838.ENSCDRP00005010069"/>
<keyword evidence="2" id="KW-0732">Signal</keyword>
<evidence type="ECO:0000256" key="1">
    <source>
        <dbReference type="ARBA" id="ARBA00022670"/>
    </source>
</evidence>
<keyword evidence="5" id="KW-1015">Disulfide bond</keyword>
<dbReference type="SMART" id="SM00020">
    <property type="entry name" value="Tryp_SPc"/>
    <property type="match status" value="1"/>
</dbReference>
<dbReference type="PROSITE" id="PS00135">
    <property type="entry name" value="TRYPSIN_SER"/>
    <property type="match status" value="1"/>
</dbReference>
<evidence type="ECO:0000256" key="2">
    <source>
        <dbReference type="ARBA" id="ARBA00022729"/>
    </source>
</evidence>
<dbReference type="PROSITE" id="PS50240">
    <property type="entry name" value="TRYPSIN_DOM"/>
    <property type="match status" value="1"/>
</dbReference>
<dbReference type="EMBL" id="JWIN03000017">
    <property type="protein sequence ID" value="KAB1263907.1"/>
    <property type="molecule type" value="Genomic_DNA"/>
</dbReference>
<comment type="caution">
    <text evidence="10">The sequence shown here is derived from an EMBL/GenBank/DDBJ whole genome shotgun (WGS) entry which is preliminary data.</text>
</comment>
<feature type="domain" description="Peptidase S1" evidence="9">
    <location>
        <begin position="199"/>
        <end position="436"/>
    </location>
</feature>
<evidence type="ECO:0000259" key="9">
    <source>
        <dbReference type="PROSITE" id="PS50240"/>
    </source>
</evidence>
<keyword evidence="6" id="KW-0325">Glycoprotein</keyword>
<feature type="region of interest" description="Disordered" evidence="8">
    <location>
        <begin position="1"/>
        <end position="78"/>
    </location>
</feature>
<evidence type="ECO:0000256" key="6">
    <source>
        <dbReference type="ARBA" id="ARBA00023180"/>
    </source>
</evidence>
<dbReference type="PROSITE" id="PS00134">
    <property type="entry name" value="TRYPSIN_HIS"/>
    <property type="match status" value="1"/>
</dbReference>
<dbReference type="InterPro" id="IPR043504">
    <property type="entry name" value="Peptidase_S1_PA_chymotrypsin"/>
</dbReference>
<dbReference type="GO" id="GO:0006508">
    <property type="term" value="P:proteolysis"/>
    <property type="evidence" value="ECO:0007669"/>
    <property type="project" value="UniProtKB-KW"/>
</dbReference>
<evidence type="ECO:0000313" key="10">
    <source>
        <dbReference type="EMBL" id="KAB1263907.1"/>
    </source>
</evidence>
<dbReference type="InterPro" id="IPR001254">
    <property type="entry name" value="Trypsin_dom"/>
</dbReference>
<protein>
    <submittedName>
        <fullName evidence="10">Serine protease 44</fullName>
    </submittedName>
</protein>
<dbReference type="InterPro" id="IPR018114">
    <property type="entry name" value="TRYPSIN_HIS"/>
</dbReference>
<gene>
    <name evidence="10" type="ORF">Cadr_000020264</name>
</gene>
<proteinExistence type="predicted"/>
<dbReference type="PANTHER" id="PTHR24253:SF159">
    <property type="entry name" value="SERINE PROTEASE 42"/>
    <property type="match status" value="1"/>
</dbReference>
<reference evidence="10 11" key="1">
    <citation type="journal article" date="2019" name="Mol. Ecol. Resour.">
        <title>Improving Illumina assemblies with Hi-C and long reads: an example with the North African dromedary.</title>
        <authorList>
            <person name="Elbers J.P."/>
            <person name="Rogers M.F."/>
            <person name="Perelman P.L."/>
            <person name="Proskuryakova A.A."/>
            <person name="Serdyukova N.A."/>
            <person name="Johnson W.E."/>
            <person name="Horin P."/>
            <person name="Corander J."/>
            <person name="Murphy D."/>
            <person name="Burger P.A."/>
        </authorList>
    </citation>
    <scope>NUCLEOTIDE SEQUENCE [LARGE SCALE GENOMIC DNA]</scope>
    <source>
        <strain evidence="10">Drom800</strain>
        <tissue evidence="10">Blood</tissue>
    </source>
</reference>
<keyword evidence="4 7" id="KW-0720">Serine protease</keyword>
<evidence type="ECO:0000256" key="7">
    <source>
        <dbReference type="RuleBase" id="RU363034"/>
    </source>
</evidence>
<dbReference type="PANTHER" id="PTHR24253">
    <property type="entry name" value="TRANSMEMBRANE PROTEASE SERINE"/>
    <property type="match status" value="1"/>
</dbReference>
<dbReference type="PRINTS" id="PR00722">
    <property type="entry name" value="CHYMOTRYPSIN"/>
</dbReference>
<dbReference type="Gene3D" id="2.40.10.10">
    <property type="entry name" value="Trypsin-like serine proteases"/>
    <property type="match status" value="1"/>
</dbReference>
<name>A0A5N4CYQ8_CAMDR</name>